<dbReference type="Gene3D" id="3.30.460.10">
    <property type="entry name" value="Beta Polymerase, domain 2"/>
    <property type="match status" value="1"/>
</dbReference>
<evidence type="ECO:0000256" key="14">
    <source>
        <dbReference type="ARBA" id="ARBA00023242"/>
    </source>
</evidence>
<feature type="binding site" evidence="17">
    <location>
        <position position="273"/>
    </location>
    <ligand>
        <name>Mg(2+)</name>
        <dbReference type="ChEBI" id="CHEBI:18420"/>
    </ligand>
</feature>
<dbReference type="Proteomes" id="UP000242875">
    <property type="component" value="Unassembled WGS sequence"/>
</dbReference>
<keyword evidence="14 16" id="KW-0539">Nucleus</keyword>
<evidence type="ECO:0000256" key="4">
    <source>
        <dbReference type="ARBA" id="ARBA00012417"/>
    </source>
</evidence>
<evidence type="ECO:0000313" key="21">
    <source>
        <dbReference type="Proteomes" id="UP000242875"/>
    </source>
</evidence>
<evidence type="ECO:0000256" key="15">
    <source>
        <dbReference type="ARBA" id="ARBA00049244"/>
    </source>
</evidence>
<evidence type="ECO:0000256" key="8">
    <source>
        <dbReference type="ARBA" id="ARBA00022705"/>
    </source>
</evidence>
<keyword evidence="5" id="KW-0237">DNA synthesis</keyword>
<dbReference type="PRINTS" id="PR00870">
    <property type="entry name" value="DNAPOLXBETA"/>
</dbReference>
<dbReference type="EMBL" id="MVBO01000003">
    <property type="protein sequence ID" value="OZJ06485.1"/>
    <property type="molecule type" value="Genomic_DNA"/>
</dbReference>
<dbReference type="InterPro" id="IPR028207">
    <property type="entry name" value="DNA_pol_B_palm_palm"/>
</dbReference>
<dbReference type="GO" id="GO:0005634">
    <property type="term" value="C:nucleus"/>
    <property type="evidence" value="ECO:0007669"/>
    <property type="project" value="UniProtKB-SubCell"/>
</dbReference>
<proteinExistence type="inferred from homology"/>
<evidence type="ECO:0000256" key="13">
    <source>
        <dbReference type="ARBA" id="ARBA00023204"/>
    </source>
</evidence>
<dbReference type="Gene3D" id="1.10.150.20">
    <property type="entry name" value="5' to 3' exonuclease, C-terminal subdomain"/>
    <property type="match status" value="1"/>
</dbReference>
<dbReference type="PIRSF" id="PIRSF000817">
    <property type="entry name" value="DNA_NT"/>
    <property type="match status" value="1"/>
</dbReference>
<dbReference type="SMART" id="SM00483">
    <property type="entry name" value="POLXc"/>
    <property type="match status" value="1"/>
</dbReference>
<sequence length="430" mass="48864">MIPKELLNSIKNREESYHDGFNATEASNFAKLHGNITVSSDDGHSASENSGISDGRGDTNTDTDDEEPDIDLDPRYLNSKYECLRPTPLIPPYNKKLVSLLETIERARELSLESKNALSYRHAIAAIKSYPREIQSSREAAKIKGIGTKIAGSIKTFLETGTIPEADAIREDERYQTLEIFNGIFGVGPVTAKAWYNKGYRTIDDILENEPDLSVAQRLGIELYKDFSQRMSRADVEEILNIVTMEVKAIDPRCELTPVGGYRRGKTSNGDLDVVISHPDEESAKELLRKIVHRLEKKGHLKHQLWYGEPSQYDEAKRDILVGNDEHKNVMDKLDKCFCAFLQPSTGIHRQLDIIVAPWSQYGTAVLGWSGSRQFERAMKDFAKKEHSRHFASHGLFTNTIPRQRIPVRDERHCFELMGLKWIDPEFRNC</sequence>
<evidence type="ECO:0000256" key="18">
    <source>
        <dbReference type="SAM" id="MobiDB-lite"/>
    </source>
</evidence>
<evidence type="ECO:0000256" key="11">
    <source>
        <dbReference type="ARBA" id="ARBA00022842"/>
    </source>
</evidence>
<keyword evidence="11 16" id="KW-0460">Magnesium</keyword>
<dbReference type="OrthoDB" id="205514at2759"/>
<evidence type="ECO:0000313" key="20">
    <source>
        <dbReference type="EMBL" id="OZJ06485.1"/>
    </source>
</evidence>
<dbReference type="InterPro" id="IPR022312">
    <property type="entry name" value="DNA_pol_X"/>
</dbReference>
<dbReference type="InterPro" id="IPR029398">
    <property type="entry name" value="PolB_thumb"/>
</dbReference>
<dbReference type="PRINTS" id="PR00869">
    <property type="entry name" value="DNAPOLX"/>
</dbReference>
<dbReference type="PANTHER" id="PTHR11276:SF28">
    <property type="entry name" value="DNA POLYMERASE LAMBDA"/>
    <property type="match status" value="1"/>
</dbReference>
<dbReference type="PANTHER" id="PTHR11276">
    <property type="entry name" value="DNA POLYMERASE TYPE-X FAMILY MEMBER"/>
    <property type="match status" value="1"/>
</dbReference>
<dbReference type="InterPro" id="IPR018944">
    <property type="entry name" value="DNA_pol_lambd_fingers_domain"/>
</dbReference>
<evidence type="ECO:0000256" key="3">
    <source>
        <dbReference type="ARBA" id="ARBA00008323"/>
    </source>
</evidence>
<dbReference type="Pfam" id="PF14716">
    <property type="entry name" value="HHH_8"/>
    <property type="match status" value="1"/>
</dbReference>
<dbReference type="Gene3D" id="3.30.210.10">
    <property type="entry name" value="DNA polymerase, thumb domain"/>
    <property type="match status" value="1"/>
</dbReference>
<comment type="subcellular location">
    <subcellularLocation>
        <location evidence="2 16">Nucleus</location>
    </subcellularLocation>
</comment>
<evidence type="ECO:0000256" key="16">
    <source>
        <dbReference type="PIRNR" id="PIRNR000817"/>
    </source>
</evidence>
<dbReference type="InterPro" id="IPR002054">
    <property type="entry name" value="DNA-dir_DNA_pol_X"/>
</dbReference>
<dbReference type="InterPro" id="IPR027421">
    <property type="entry name" value="DNA_pol_lamdba_lyase_dom_sf"/>
</dbReference>
<dbReference type="Gene3D" id="1.10.150.110">
    <property type="entry name" value="DNA polymerase beta, N-terminal domain-like"/>
    <property type="match status" value="1"/>
</dbReference>
<dbReference type="GO" id="GO:0003677">
    <property type="term" value="F:DNA binding"/>
    <property type="evidence" value="ECO:0007669"/>
    <property type="project" value="UniProtKB-UniRule"/>
</dbReference>
<keyword evidence="13" id="KW-0234">DNA repair</keyword>
<evidence type="ECO:0000256" key="9">
    <source>
        <dbReference type="ARBA" id="ARBA00022723"/>
    </source>
</evidence>
<dbReference type="InterPro" id="IPR001726">
    <property type="entry name" value="TdT/Mu"/>
</dbReference>
<keyword evidence="6 16" id="KW-0808">Transferase</keyword>
<dbReference type="GO" id="GO:0046872">
    <property type="term" value="F:metal ion binding"/>
    <property type="evidence" value="ECO:0007669"/>
    <property type="project" value="UniProtKB-UniRule"/>
</dbReference>
<evidence type="ECO:0000256" key="10">
    <source>
        <dbReference type="ARBA" id="ARBA00022763"/>
    </source>
</evidence>
<comment type="catalytic activity">
    <reaction evidence="15">
        <text>DNA(n) + a 2'-deoxyribonucleoside 5'-triphosphate = DNA(n+1) + diphosphate</text>
        <dbReference type="Rhea" id="RHEA:22508"/>
        <dbReference type="Rhea" id="RHEA-COMP:17339"/>
        <dbReference type="Rhea" id="RHEA-COMP:17340"/>
        <dbReference type="ChEBI" id="CHEBI:33019"/>
        <dbReference type="ChEBI" id="CHEBI:61560"/>
        <dbReference type="ChEBI" id="CHEBI:173112"/>
        <dbReference type="EC" id="2.7.7.7"/>
    </reaction>
</comment>
<dbReference type="EC" id="2.7.7.7" evidence="4"/>
<evidence type="ECO:0000256" key="2">
    <source>
        <dbReference type="ARBA" id="ARBA00004123"/>
    </source>
</evidence>
<dbReference type="SUPFAM" id="SSF47802">
    <property type="entry name" value="DNA polymerase beta, N-terminal domain-like"/>
    <property type="match status" value="1"/>
</dbReference>
<keyword evidence="8" id="KW-0235">DNA replication</keyword>
<keyword evidence="9 16" id="KW-0479">Metal-binding</keyword>
<evidence type="ECO:0000259" key="19">
    <source>
        <dbReference type="SMART" id="SM00483"/>
    </source>
</evidence>
<feature type="domain" description="DNA-directed DNA polymerase X" evidence="19">
    <location>
        <begin position="92"/>
        <end position="429"/>
    </location>
</feature>
<dbReference type="InterPro" id="IPR037160">
    <property type="entry name" value="DNA_Pol_thumb_sf"/>
</dbReference>
<feature type="compositionally biased region" description="Acidic residues" evidence="18">
    <location>
        <begin position="61"/>
        <end position="71"/>
    </location>
</feature>
<feature type="compositionally biased region" description="Polar residues" evidence="18">
    <location>
        <begin position="38"/>
        <end position="52"/>
    </location>
</feature>
<protein>
    <recommendedName>
        <fullName evidence="4">DNA-directed DNA polymerase</fullName>
        <ecNumber evidence="4">2.7.7.7</ecNumber>
    </recommendedName>
</protein>
<dbReference type="InterPro" id="IPR002008">
    <property type="entry name" value="DNA_pol_X_beta-like"/>
</dbReference>
<dbReference type="Pfam" id="PF14792">
    <property type="entry name" value="DNA_pol_B_palm"/>
    <property type="match status" value="1"/>
</dbReference>
<evidence type="ECO:0000256" key="1">
    <source>
        <dbReference type="ARBA" id="ARBA00001946"/>
    </source>
</evidence>
<name>A0A261Y794_9FUNG</name>
<dbReference type="FunFam" id="3.30.210.10:FF:000005">
    <property type="entry name" value="DNA polymerase IV"/>
    <property type="match status" value="1"/>
</dbReference>
<dbReference type="FunFam" id="1.10.150.110:FF:000005">
    <property type="entry name" value="DNA polymerase POL4"/>
    <property type="match status" value="1"/>
</dbReference>
<accession>A0A261Y794</accession>
<dbReference type="InterPro" id="IPR010996">
    <property type="entry name" value="HHH_MUS81"/>
</dbReference>
<dbReference type="CDD" id="cd00141">
    <property type="entry name" value="NT_POLXc"/>
    <property type="match status" value="1"/>
</dbReference>
<dbReference type="AlphaFoldDB" id="A0A261Y794"/>
<dbReference type="GO" id="GO:0006303">
    <property type="term" value="P:double-strand break repair via nonhomologous end joining"/>
    <property type="evidence" value="ECO:0007669"/>
    <property type="project" value="TreeGrafter"/>
</dbReference>
<dbReference type="FunFam" id="1.10.150.20:FF:000010">
    <property type="entry name" value="DNA polymerase lambda"/>
    <property type="match status" value="1"/>
</dbReference>
<evidence type="ECO:0000256" key="17">
    <source>
        <dbReference type="PIRSR" id="PIRSR000817-1"/>
    </source>
</evidence>
<comment type="similarity">
    <text evidence="3 16">Belongs to the DNA polymerase type-X family.</text>
</comment>
<dbReference type="SUPFAM" id="SSF81585">
    <property type="entry name" value="PsbU/PolX domain-like"/>
    <property type="match status" value="1"/>
</dbReference>
<keyword evidence="12" id="KW-0239">DNA-directed DNA polymerase</keyword>
<feature type="region of interest" description="Disordered" evidence="18">
    <location>
        <begin position="38"/>
        <end position="72"/>
    </location>
</feature>
<reference evidence="20 21" key="1">
    <citation type="journal article" date="2017" name="Mycologia">
        <title>Bifiguratus adelaidae, gen. et sp. nov., a new member of Mucoromycotina in endophytic and soil-dwelling habitats.</title>
        <authorList>
            <person name="Torres-Cruz T.J."/>
            <person name="Billingsley Tobias T.L."/>
            <person name="Almatruk M."/>
            <person name="Hesse C."/>
            <person name="Kuske C.R."/>
            <person name="Desiro A."/>
            <person name="Benucci G.M."/>
            <person name="Bonito G."/>
            <person name="Stajich J.E."/>
            <person name="Dunlap C."/>
            <person name="Arnold A.E."/>
            <person name="Porras-Alfaro A."/>
        </authorList>
    </citation>
    <scope>NUCLEOTIDE SEQUENCE [LARGE SCALE GENOMIC DNA]</scope>
    <source>
        <strain evidence="20 21">AZ0501</strain>
    </source>
</reference>
<dbReference type="InterPro" id="IPR043519">
    <property type="entry name" value="NT_sf"/>
</dbReference>
<keyword evidence="7 16" id="KW-0548">Nucleotidyltransferase</keyword>
<gene>
    <name evidence="20" type="ORF">BZG36_00498</name>
</gene>
<comment type="caution">
    <text evidence="20">The sequence shown here is derived from an EMBL/GenBank/DDBJ whole genome shotgun (WGS) entry which is preliminary data.</text>
</comment>
<evidence type="ECO:0000256" key="5">
    <source>
        <dbReference type="ARBA" id="ARBA00022634"/>
    </source>
</evidence>
<evidence type="ECO:0000256" key="7">
    <source>
        <dbReference type="ARBA" id="ARBA00022695"/>
    </source>
</evidence>
<keyword evidence="10" id="KW-0227">DNA damage</keyword>
<dbReference type="Pfam" id="PF10391">
    <property type="entry name" value="DNA_pol_lambd_f"/>
    <property type="match status" value="1"/>
</dbReference>
<dbReference type="Pfam" id="PF14791">
    <property type="entry name" value="DNA_pol_B_thumb"/>
    <property type="match status" value="1"/>
</dbReference>
<feature type="binding site" evidence="17">
    <location>
        <position position="271"/>
    </location>
    <ligand>
        <name>Mg(2+)</name>
        <dbReference type="ChEBI" id="CHEBI:18420"/>
    </ligand>
</feature>
<keyword evidence="21" id="KW-1185">Reference proteome</keyword>
<comment type="cofactor">
    <cofactor evidence="1 17">
        <name>Mg(2+)</name>
        <dbReference type="ChEBI" id="CHEBI:18420"/>
    </cofactor>
</comment>
<evidence type="ECO:0000256" key="6">
    <source>
        <dbReference type="ARBA" id="ARBA00022679"/>
    </source>
</evidence>
<evidence type="ECO:0000256" key="12">
    <source>
        <dbReference type="ARBA" id="ARBA00022932"/>
    </source>
</evidence>
<feature type="binding site" evidence="17">
    <location>
        <position position="353"/>
    </location>
    <ligand>
        <name>Mg(2+)</name>
        <dbReference type="ChEBI" id="CHEBI:18420"/>
    </ligand>
</feature>
<dbReference type="GO" id="GO:0003887">
    <property type="term" value="F:DNA-directed DNA polymerase activity"/>
    <property type="evidence" value="ECO:0007669"/>
    <property type="project" value="UniProtKB-UniRule"/>
</dbReference>
<organism evidence="20 21">
    <name type="scientific">Bifiguratus adelaidae</name>
    <dbReference type="NCBI Taxonomy" id="1938954"/>
    <lineage>
        <taxon>Eukaryota</taxon>
        <taxon>Fungi</taxon>
        <taxon>Fungi incertae sedis</taxon>
        <taxon>Mucoromycota</taxon>
        <taxon>Mucoromycotina</taxon>
        <taxon>Endogonomycetes</taxon>
        <taxon>Endogonales</taxon>
        <taxon>Endogonales incertae sedis</taxon>
        <taxon>Bifiguratus</taxon>
    </lineage>
</organism>
<dbReference type="SUPFAM" id="SSF81301">
    <property type="entry name" value="Nucleotidyltransferase"/>
    <property type="match status" value="1"/>
</dbReference>